<organism evidence="3 4">
    <name type="scientific">Hibiscus sabdariffa</name>
    <name type="common">roselle</name>
    <dbReference type="NCBI Taxonomy" id="183260"/>
    <lineage>
        <taxon>Eukaryota</taxon>
        <taxon>Viridiplantae</taxon>
        <taxon>Streptophyta</taxon>
        <taxon>Embryophyta</taxon>
        <taxon>Tracheophyta</taxon>
        <taxon>Spermatophyta</taxon>
        <taxon>Magnoliopsida</taxon>
        <taxon>eudicotyledons</taxon>
        <taxon>Gunneridae</taxon>
        <taxon>Pentapetalae</taxon>
        <taxon>rosids</taxon>
        <taxon>malvids</taxon>
        <taxon>Malvales</taxon>
        <taxon>Malvaceae</taxon>
        <taxon>Malvoideae</taxon>
        <taxon>Hibiscus</taxon>
    </lineage>
</organism>
<keyword evidence="2" id="KW-1133">Transmembrane helix</keyword>
<dbReference type="PANTHER" id="PTHR11741:SF10">
    <property type="entry name" value="POLYPROTEIN OF EF-TS, CHLOROPLASTIC"/>
    <property type="match status" value="1"/>
</dbReference>
<evidence type="ECO:0000313" key="3">
    <source>
        <dbReference type="EMBL" id="KAK9029787.1"/>
    </source>
</evidence>
<dbReference type="Gene3D" id="1.10.286.20">
    <property type="match status" value="1"/>
</dbReference>
<comment type="function">
    <text evidence="1">Associates with the EF-Tu.GDP complex and induces the exchange of GDP to GTP. It remains bound to the aminoacyl-tRNA.EF-Tu.GTP complex up to the GTP hydrolysis stage on the ribosome.</text>
</comment>
<comment type="caution">
    <text evidence="3">The sequence shown here is derived from an EMBL/GenBank/DDBJ whole genome shotgun (WGS) entry which is preliminary data.</text>
</comment>
<keyword evidence="4" id="KW-1185">Reference proteome</keyword>
<dbReference type="InterPro" id="IPR036402">
    <property type="entry name" value="EF-Ts_dimer_sf"/>
</dbReference>
<dbReference type="SUPFAM" id="SSF54713">
    <property type="entry name" value="Elongation factor Ts (EF-Ts), dimerisation domain"/>
    <property type="match status" value="1"/>
</dbReference>
<protein>
    <submittedName>
        <fullName evidence="3">Uncharacterized protein</fullName>
    </submittedName>
</protein>
<dbReference type="Gene3D" id="3.30.479.20">
    <property type="entry name" value="Elongation factor Ts, dimerisation domain"/>
    <property type="match status" value="1"/>
</dbReference>
<dbReference type="InterPro" id="IPR001816">
    <property type="entry name" value="Transl_elong_EFTs/EF1B"/>
</dbReference>
<keyword evidence="2" id="KW-0472">Membrane</keyword>
<evidence type="ECO:0000256" key="1">
    <source>
        <dbReference type="ARBA" id="ARBA00025453"/>
    </source>
</evidence>
<dbReference type="EMBL" id="JBBPBN010000011">
    <property type="protein sequence ID" value="KAK9029787.1"/>
    <property type="molecule type" value="Genomic_DNA"/>
</dbReference>
<name>A0ABR2SX07_9ROSI</name>
<feature type="transmembrane region" description="Helical" evidence="2">
    <location>
        <begin position="6"/>
        <end position="26"/>
    </location>
</feature>
<gene>
    <name evidence="3" type="ORF">V6N11_026889</name>
</gene>
<accession>A0ABR2SX07</accession>
<dbReference type="PANTHER" id="PTHR11741">
    <property type="entry name" value="ELONGATION FACTOR TS"/>
    <property type="match status" value="1"/>
</dbReference>
<sequence>MKLSFISFFSHFLLSIILFSSLFLLLRCKCLTWYQELVMVLGNSLVDDLAMQVVASPRVQFVSIQDIPESIVSKEKELEMQRDDLASKPENIREGIKEAWRALPFGTALHQGRQSVG</sequence>
<evidence type="ECO:0000313" key="4">
    <source>
        <dbReference type="Proteomes" id="UP001396334"/>
    </source>
</evidence>
<reference evidence="3 4" key="1">
    <citation type="journal article" date="2024" name="G3 (Bethesda)">
        <title>Genome assembly of Hibiscus sabdariffa L. provides insights into metabolisms of medicinal natural products.</title>
        <authorList>
            <person name="Kim T."/>
        </authorList>
    </citation>
    <scope>NUCLEOTIDE SEQUENCE [LARGE SCALE GENOMIC DNA]</scope>
    <source>
        <strain evidence="3">TK-2024</strain>
        <tissue evidence="3">Old leaves</tissue>
    </source>
</reference>
<evidence type="ECO:0000256" key="2">
    <source>
        <dbReference type="SAM" id="Phobius"/>
    </source>
</evidence>
<keyword evidence="2" id="KW-0812">Transmembrane</keyword>
<proteinExistence type="predicted"/>
<dbReference type="Proteomes" id="UP001396334">
    <property type="component" value="Unassembled WGS sequence"/>
</dbReference>